<evidence type="ECO:0000259" key="6">
    <source>
        <dbReference type="Pfam" id="PF08240"/>
    </source>
</evidence>
<proteinExistence type="predicted"/>
<dbReference type="InterPro" id="IPR002328">
    <property type="entry name" value="ADH_Zn_CS"/>
</dbReference>
<dbReference type="PANTHER" id="PTHR43880:SF10">
    <property type="entry name" value="ALCOHOL DEHYDROGENASE-LIKE 2"/>
    <property type="match status" value="1"/>
</dbReference>
<protein>
    <recommendedName>
        <fullName evidence="6">Alcohol dehydrogenase-like N-terminal domain-containing protein</fullName>
    </recommendedName>
</protein>
<evidence type="ECO:0000256" key="5">
    <source>
        <dbReference type="ARBA" id="ARBA00023002"/>
    </source>
</evidence>
<comment type="subunit">
    <text evidence="2">Homodimer.</text>
</comment>
<sequence length="73" mass="8055">MSTGPCAVSPRNFGHEAVGVVESVGEHVEEVEQGDAVVPVFHPNCRECRDCKKRQIIIILHTLGIFHFNSLLT</sequence>
<dbReference type="Gene3D" id="3.90.180.10">
    <property type="entry name" value="Medium-chain alcohol dehydrogenases, catalytic domain"/>
    <property type="match status" value="1"/>
</dbReference>
<evidence type="ECO:0000256" key="4">
    <source>
        <dbReference type="ARBA" id="ARBA00022833"/>
    </source>
</evidence>
<evidence type="ECO:0000256" key="1">
    <source>
        <dbReference type="ARBA" id="ARBA00001947"/>
    </source>
</evidence>
<organism evidence="7 8">
    <name type="scientific">Hibiscus sabdariffa</name>
    <name type="common">roselle</name>
    <dbReference type="NCBI Taxonomy" id="183260"/>
    <lineage>
        <taxon>Eukaryota</taxon>
        <taxon>Viridiplantae</taxon>
        <taxon>Streptophyta</taxon>
        <taxon>Embryophyta</taxon>
        <taxon>Tracheophyta</taxon>
        <taxon>Spermatophyta</taxon>
        <taxon>Magnoliopsida</taxon>
        <taxon>eudicotyledons</taxon>
        <taxon>Gunneridae</taxon>
        <taxon>Pentapetalae</taxon>
        <taxon>rosids</taxon>
        <taxon>malvids</taxon>
        <taxon>Malvales</taxon>
        <taxon>Malvaceae</taxon>
        <taxon>Malvoideae</taxon>
        <taxon>Hibiscus</taxon>
    </lineage>
</organism>
<keyword evidence="5" id="KW-0560">Oxidoreductase</keyword>
<dbReference type="PROSITE" id="PS00059">
    <property type="entry name" value="ADH_ZINC"/>
    <property type="match status" value="1"/>
</dbReference>
<keyword evidence="8" id="KW-1185">Reference proteome</keyword>
<evidence type="ECO:0000256" key="2">
    <source>
        <dbReference type="ARBA" id="ARBA00011738"/>
    </source>
</evidence>
<dbReference type="InterPro" id="IPR011032">
    <property type="entry name" value="GroES-like_sf"/>
</dbReference>
<evidence type="ECO:0000313" key="7">
    <source>
        <dbReference type="EMBL" id="KAK9032515.1"/>
    </source>
</evidence>
<dbReference type="Pfam" id="PF08240">
    <property type="entry name" value="ADH_N"/>
    <property type="match status" value="1"/>
</dbReference>
<dbReference type="SUPFAM" id="SSF50129">
    <property type="entry name" value="GroES-like"/>
    <property type="match status" value="1"/>
</dbReference>
<comment type="cofactor">
    <cofactor evidence="1">
        <name>Zn(2+)</name>
        <dbReference type="ChEBI" id="CHEBI:29105"/>
    </cofactor>
</comment>
<feature type="domain" description="Alcohol dehydrogenase-like N-terminal" evidence="6">
    <location>
        <begin position="9"/>
        <end position="57"/>
    </location>
</feature>
<evidence type="ECO:0000313" key="8">
    <source>
        <dbReference type="Proteomes" id="UP001396334"/>
    </source>
</evidence>
<dbReference type="EMBL" id="JBBPBN010000009">
    <property type="protein sequence ID" value="KAK9032515.1"/>
    <property type="molecule type" value="Genomic_DNA"/>
</dbReference>
<accession>A0ABR2T4U4</accession>
<dbReference type="Proteomes" id="UP001396334">
    <property type="component" value="Unassembled WGS sequence"/>
</dbReference>
<gene>
    <name evidence="7" type="ORF">V6N11_056775</name>
</gene>
<keyword evidence="3" id="KW-0479">Metal-binding</keyword>
<reference evidence="7 8" key="1">
    <citation type="journal article" date="2024" name="G3 (Bethesda)">
        <title>Genome assembly of Hibiscus sabdariffa L. provides insights into metabolisms of medicinal natural products.</title>
        <authorList>
            <person name="Kim T."/>
        </authorList>
    </citation>
    <scope>NUCLEOTIDE SEQUENCE [LARGE SCALE GENOMIC DNA]</scope>
    <source>
        <strain evidence="7">TK-2024</strain>
        <tissue evidence="7">Old leaves</tissue>
    </source>
</reference>
<dbReference type="InterPro" id="IPR013154">
    <property type="entry name" value="ADH-like_N"/>
</dbReference>
<keyword evidence="4" id="KW-0862">Zinc</keyword>
<evidence type="ECO:0000256" key="3">
    <source>
        <dbReference type="ARBA" id="ARBA00022723"/>
    </source>
</evidence>
<comment type="caution">
    <text evidence="7">The sequence shown here is derived from an EMBL/GenBank/DDBJ whole genome shotgun (WGS) entry which is preliminary data.</text>
</comment>
<name>A0ABR2T4U4_9ROSI</name>
<dbReference type="PANTHER" id="PTHR43880">
    <property type="entry name" value="ALCOHOL DEHYDROGENASE"/>
    <property type="match status" value="1"/>
</dbReference>